<evidence type="ECO:0000313" key="1">
    <source>
        <dbReference type="EMBL" id="CAD8169877.1"/>
    </source>
</evidence>
<comment type="caution">
    <text evidence="1">The sequence shown here is derived from an EMBL/GenBank/DDBJ whole genome shotgun (WGS) entry which is preliminary data.</text>
</comment>
<evidence type="ECO:0008006" key="3">
    <source>
        <dbReference type="Google" id="ProtNLM"/>
    </source>
</evidence>
<reference evidence="1" key="1">
    <citation type="submission" date="2021-01" db="EMBL/GenBank/DDBJ databases">
        <authorList>
            <consortium name="Genoscope - CEA"/>
            <person name="William W."/>
        </authorList>
    </citation>
    <scope>NUCLEOTIDE SEQUENCE</scope>
</reference>
<organism evidence="1 2">
    <name type="scientific">Paramecium pentaurelia</name>
    <dbReference type="NCBI Taxonomy" id="43138"/>
    <lineage>
        <taxon>Eukaryota</taxon>
        <taxon>Sar</taxon>
        <taxon>Alveolata</taxon>
        <taxon>Ciliophora</taxon>
        <taxon>Intramacronucleata</taxon>
        <taxon>Oligohymenophorea</taxon>
        <taxon>Peniculida</taxon>
        <taxon>Parameciidae</taxon>
        <taxon>Paramecium</taxon>
    </lineage>
</organism>
<evidence type="ECO:0000313" key="2">
    <source>
        <dbReference type="Proteomes" id="UP000689195"/>
    </source>
</evidence>
<keyword evidence="2" id="KW-1185">Reference proteome</keyword>
<protein>
    <recommendedName>
        <fullName evidence="3">Tetratricopeptide repeat protein</fullName>
    </recommendedName>
</protein>
<dbReference type="EMBL" id="CAJJDO010000052">
    <property type="protein sequence ID" value="CAD8169877.1"/>
    <property type="molecule type" value="Genomic_DNA"/>
</dbReference>
<gene>
    <name evidence="1" type="ORF">PPENT_87.1.T0520021</name>
</gene>
<name>A0A8S1V024_9CILI</name>
<dbReference type="Proteomes" id="UP000689195">
    <property type="component" value="Unassembled WGS sequence"/>
</dbReference>
<dbReference type="AlphaFoldDB" id="A0A8S1V024"/>
<sequence>MFEQLDWVSFGVQYMSIKIQLKLIQHMIYHIKKQMISQEIQNLINKQRNFMINAFQYIQIIQTLNLGKFQQNILFRRIFINFEIVFGLRETYQFNETLQYYVKAIEIDKSKLEQYMSQGECLVNLSKISRSIRCL</sequence>
<accession>A0A8S1V024</accession>
<proteinExistence type="predicted"/>